<dbReference type="PANTHER" id="PTHR30137">
    <property type="entry name" value="LUCIFERASE-LIKE MONOOXYGENASE"/>
    <property type="match status" value="1"/>
</dbReference>
<dbReference type="Gene3D" id="3.20.20.30">
    <property type="entry name" value="Luciferase-like domain"/>
    <property type="match status" value="1"/>
</dbReference>
<name>A0A652YQF6_NOCGL</name>
<comment type="caution">
    <text evidence="2">The sequence shown here is derived from an EMBL/GenBank/DDBJ whole genome shotgun (WGS) entry which is preliminary data.</text>
</comment>
<keyword evidence="2" id="KW-0503">Monooxygenase</keyword>
<dbReference type="SUPFAM" id="SSF51679">
    <property type="entry name" value="Bacterial luciferase-like"/>
    <property type="match status" value="1"/>
</dbReference>
<dbReference type="PANTHER" id="PTHR30137:SF6">
    <property type="entry name" value="LUCIFERASE-LIKE MONOOXYGENASE"/>
    <property type="match status" value="1"/>
</dbReference>
<evidence type="ECO:0000259" key="1">
    <source>
        <dbReference type="Pfam" id="PF00296"/>
    </source>
</evidence>
<dbReference type="AlphaFoldDB" id="A0A652YQF6"/>
<dbReference type="InterPro" id="IPR011251">
    <property type="entry name" value="Luciferase-like_dom"/>
</dbReference>
<organism evidence="2">
    <name type="scientific">Nocardia globerula</name>
    <dbReference type="NCBI Taxonomy" id="1818"/>
    <lineage>
        <taxon>Bacteria</taxon>
        <taxon>Bacillati</taxon>
        <taxon>Actinomycetota</taxon>
        <taxon>Actinomycetes</taxon>
        <taxon>Mycobacteriales</taxon>
        <taxon>Nocardiaceae</taxon>
        <taxon>Nocardia</taxon>
    </lineage>
</organism>
<evidence type="ECO:0000313" key="2">
    <source>
        <dbReference type="EMBL" id="TYQ04742.1"/>
    </source>
</evidence>
<accession>A0A652YQF6</accession>
<proteinExistence type="predicted"/>
<dbReference type="EMBL" id="VNIQ01000003">
    <property type="protein sequence ID" value="TYQ04742.1"/>
    <property type="molecule type" value="Genomic_DNA"/>
</dbReference>
<protein>
    <submittedName>
        <fullName evidence="2">Alkanesulfonate monooxygenase SsuD/methylene tetrahydromethanopterin reductase-like flavin-dependent oxidoreductase (Luciferase family)</fullName>
    </submittedName>
</protein>
<keyword evidence="2" id="KW-0560">Oxidoreductase</keyword>
<reference evidence="2" key="1">
    <citation type="submission" date="2019-07" db="EMBL/GenBank/DDBJ databases">
        <title>Genomic Encyclopedia of Type Strains, Phase IV (KMG-IV): sequencing the most valuable type-strain genomes for metagenomic binning, comparative biology and taxonomic classification.</title>
        <authorList>
            <person name="Goeker M."/>
        </authorList>
    </citation>
    <scope>NUCLEOTIDE SEQUENCE</scope>
    <source>
        <strain evidence="2">DSM 44596</strain>
    </source>
</reference>
<feature type="domain" description="Luciferase-like" evidence="1">
    <location>
        <begin position="20"/>
        <end position="239"/>
    </location>
</feature>
<dbReference type="InterPro" id="IPR036661">
    <property type="entry name" value="Luciferase-like_sf"/>
</dbReference>
<dbReference type="GO" id="GO:0004497">
    <property type="term" value="F:monooxygenase activity"/>
    <property type="evidence" value="ECO:0007669"/>
    <property type="project" value="UniProtKB-KW"/>
</dbReference>
<dbReference type="GO" id="GO:0016705">
    <property type="term" value="F:oxidoreductase activity, acting on paired donors, with incorporation or reduction of molecular oxygen"/>
    <property type="evidence" value="ECO:0007669"/>
    <property type="project" value="InterPro"/>
</dbReference>
<dbReference type="Pfam" id="PF00296">
    <property type="entry name" value="Bac_luciferase"/>
    <property type="match status" value="1"/>
</dbReference>
<dbReference type="InterPro" id="IPR050766">
    <property type="entry name" value="Bact_Lucif_Oxidored"/>
</dbReference>
<sequence length="338" mass="37767">MRLSLRYDMRAPSIGAPAAELYKAAIDQCDWADKLGFETVFLAEHHGAEDGYCASPLIQGSAIAARTERMKIHFSALVAVLHNPLRLAEDLATLDIISAGRIEMTMGIGYRDSEYAMFEIPRARRVKILEETIGILEKAWTGEPFEYRGMTVRVRPTPVQTPRPPIYIGGSAEASARRAAKLGDNYMPAGDKDGLYAIYNEERRKLGLPIPPRPPNPGPLFLFVTDDPDRDWPILAPHLLYTTNSNAQWAKERGVGTTTYPFVESIGELKKQKHFVVVTPEQCIDLCVQRGLDSELMFQPLMGGLAPEHGWRSLELFESKVLPTLEELGYRKPSQRAS</sequence>
<dbReference type="GO" id="GO:0005829">
    <property type="term" value="C:cytosol"/>
    <property type="evidence" value="ECO:0007669"/>
    <property type="project" value="TreeGrafter"/>
</dbReference>
<gene>
    <name evidence="2" type="ORF">FNL38_10392</name>
</gene>